<dbReference type="InterPro" id="IPR051159">
    <property type="entry name" value="Hexapeptide_acetyltransf"/>
</dbReference>
<dbReference type="PROSITE" id="PS00101">
    <property type="entry name" value="HEXAPEP_TRANSFERASES"/>
    <property type="match status" value="1"/>
</dbReference>
<dbReference type="Gene3D" id="2.160.10.10">
    <property type="entry name" value="Hexapeptide repeat proteins"/>
    <property type="match status" value="1"/>
</dbReference>
<organism evidence="4">
    <name type="scientific">uncultured Desulfobacteraceae bacterium</name>
    <dbReference type="NCBI Taxonomy" id="218296"/>
    <lineage>
        <taxon>Bacteria</taxon>
        <taxon>Pseudomonadati</taxon>
        <taxon>Thermodesulfobacteriota</taxon>
        <taxon>Desulfobacteria</taxon>
        <taxon>Desulfobacterales</taxon>
        <taxon>Desulfobacteraceae</taxon>
        <taxon>environmental samples</taxon>
    </lineage>
</organism>
<keyword evidence="2" id="KW-0677">Repeat</keyword>
<protein>
    <submittedName>
        <fullName evidence="4">Acetyltransferase</fullName>
    </submittedName>
</protein>
<dbReference type="Pfam" id="PF14602">
    <property type="entry name" value="Hexapep_2"/>
    <property type="match status" value="1"/>
</dbReference>
<evidence type="ECO:0000313" key="4">
    <source>
        <dbReference type="EMBL" id="VEN72806.1"/>
    </source>
</evidence>
<keyword evidence="3" id="KW-0012">Acyltransferase</keyword>
<dbReference type="GO" id="GO:0016746">
    <property type="term" value="F:acyltransferase activity"/>
    <property type="evidence" value="ECO:0007669"/>
    <property type="project" value="UniProtKB-KW"/>
</dbReference>
<dbReference type="InterPro" id="IPR001451">
    <property type="entry name" value="Hexapep"/>
</dbReference>
<evidence type="ECO:0000256" key="2">
    <source>
        <dbReference type="ARBA" id="ARBA00022737"/>
    </source>
</evidence>
<proteinExistence type="predicted"/>
<gene>
    <name evidence="4" type="ORF">EPICR_10306</name>
</gene>
<reference evidence="4" key="1">
    <citation type="submission" date="2019-01" db="EMBL/GenBank/DDBJ databases">
        <authorList>
            <consortium name="Genoscope - CEA"/>
            <person name="William W."/>
        </authorList>
    </citation>
    <scope>NUCLEOTIDE SEQUENCE</scope>
    <source>
        <strain evidence="4">CR-1</strain>
    </source>
</reference>
<name>A0A484HC20_9BACT</name>
<dbReference type="PANTHER" id="PTHR23416">
    <property type="entry name" value="SIALIC ACID SYNTHASE-RELATED"/>
    <property type="match status" value="1"/>
</dbReference>
<dbReference type="InterPro" id="IPR011004">
    <property type="entry name" value="Trimer_LpxA-like_sf"/>
</dbReference>
<evidence type="ECO:0000256" key="3">
    <source>
        <dbReference type="ARBA" id="ARBA00023315"/>
    </source>
</evidence>
<dbReference type="EMBL" id="CAACVI010000001">
    <property type="protein sequence ID" value="VEN72806.1"/>
    <property type="molecule type" value="Genomic_DNA"/>
</dbReference>
<accession>A0A484HC20</accession>
<sequence length="239" mass="26584">MIRDHRPYWMKKAHLTFQSFYVRRFLKPQFESLGPGFTFMKPWHVRLFGAPIEMGACANVIATPDQKVRLSVWPEKKGMGGIRIGDYCLICPGVRIGSAMEIVIGDNCMIAGNAYIADSDWHDIHNRISAGRPRPVDIGDNVWIGDGAIVCKGVSIGANSVIGAGSVVTHSVPPNAVAAGNPAKVVRKFDPNARFLKRDAWFSDPFGLETEIDRLDREMLKENTFFGWLSHILFPQKGD</sequence>
<dbReference type="AlphaFoldDB" id="A0A484HC20"/>
<keyword evidence="1 4" id="KW-0808">Transferase</keyword>
<dbReference type="Pfam" id="PF00132">
    <property type="entry name" value="Hexapep"/>
    <property type="match status" value="1"/>
</dbReference>
<dbReference type="InterPro" id="IPR018357">
    <property type="entry name" value="Hexapep_transf_CS"/>
</dbReference>
<dbReference type="SUPFAM" id="SSF51161">
    <property type="entry name" value="Trimeric LpxA-like enzymes"/>
    <property type="match status" value="1"/>
</dbReference>
<dbReference type="CDD" id="cd04647">
    <property type="entry name" value="LbH_MAT_like"/>
    <property type="match status" value="1"/>
</dbReference>
<evidence type="ECO:0000256" key="1">
    <source>
        <dbReference type="ARBA" id="ARBA00022679"/>
    </source>
</evidence>